<dbReference type="Gene3D" id="2.40.50.100">
    <property type="match status" value="1"/>
</dbReference>
<reference evidence="15 16" key="1">
    <citation type="submission" date="2020-05" db="EMBL/GenBank/DDBJ databases">
        <title>MicrobeNet Type strains.</title>
        <authorList>
            <person name="Nicholson A.C."/>
        </authorList>
    </citation>
    <scope>NUCLEOTIDE SEQUENCE [LARGE SCALE GENOMIC DNA]</scope>
    <source>
        <strain evidence="15 16">JCM 14547</strain>
    </source>
</reference>
<dbReference type="InterPro" id="IPR014724">
    <property type="entry name" value="RNA_pol_RPB2_OB-fold"/>
</dbReference>
<dbReference type="NCBIfam" id="TIGR02013">
    <property type="entry name" value="rpoB"/>
    <property type="match status" value="1"/>
</dbReference>
<dbReference type="PROSITE" id="PS01166">
    <property type="entry name" value="RNA_POL_BETA"/>
    <property type="match status" value="1"/>
</dbReference>
<evidence type="ECO:0000259" key="9">
    <source>
        <dbReference type="Pfam" id="PF00562"/>
    </source>
</evidence>
<dbReference type="GO" id="GO:0006351">
    <property type="term" value="P:DNA-templated transcription"/>
    <property type="evidence" value="ECO:0007669"/>
    <property type="project" value="UniProtKB-UniRule"/>
</dbReference>
<evidence type="ECO:0000256" key="2">
    <source>
        <dbReference type="ARBA" id="ARBA00022679"/>
    </source>
</evidence>
<dbReference type="Pfam" id="PF04563">
    <property type="entry name" value="RNA_pol_Rpb2_1"/>
    <property type="match status" value="1"/>
</dbReference>
<dbReference type="Gene3D" id="3.90.1800.10">
    <property type="entry name" value="RNA polymerase alpha subunit dimerisation domain"/>
    <property type="match status" value="1"/>
</dbReference>
<evidence type="ECO:0000259" key="11">
    <source>
        <dbReference type="Pfam" id="PF04561"/>
    </source>
</evidence>
<dbReference type="HAMAP" id="MF_01321">
    <property type="entry name" value="RNApol_bact_RpoB"/>
    <property type="match status" value="1"/>
</dbReference>
<feature type="domain" description="RNA polymerase Rpb2" evidence="10">
    <location>
        <begin position="1049"/>
        <end position="1123"/>
    </location>
</feature>
<gene>
    <name evidence="6 15" type="primary">rpoB</name>
    <name evidence="15" type="ORF">HLB09_01520</name>
</gene>
<comment type="caution">
    <text evidence="15">The sequence shown here is derived from an EMBL/GenBank/DDBJ whole genome shotgun (WGS) entry which is preliminary data.</text>
</comment>
<evidence type="ECO:0000259" key="14">
    <source>
        <dbReference type="Pfam" id="PF10385"/>
    </source>
</evidence>
<dbReference type="InterPro" id="IPR042107">
    <property type="entry name" value="DNA-dir_RNA_pol_bsu_ext_1_sf"/>
</dbReference>
<evidence type="ECO:0000256" key="3">
    <source>
        <dbReference type="ARBA" id="ARBA00022695"/>
    </source>
</evidence>
<dbReference type="EC" id="2.7.7.6" evidence="6 8"/>
<feature type="domain" description="DNA-directed RNA polymerase subunit 2 hybrid-binding" evidence="9">
    <location>
        <begin position="632"/>
        <end position="1047"/>
    </location>
</feature>
<dbReference type="NCBIfam" id="NF001616">
    <property type="entry name" value="PRK00405.1"/>
    <property type="match status" value="1"/>
</dbReference>
<keyword evidence="16" id="KW-1185">Reference proteome</keyword>
<comment type="subunit">
    <text evidence="6 8">The RNAP catalytic core consists of 2 alpha, 1 beta, 1 beta' and 1 omega subunit. When a sigma factor is associated with the core the holoenzyme is formed, which can initiate transcription.</text>
</comment>
<dbReference type="Gene3D" id="2.40.50.150">
    <property type="match status" value="1"/>
</dbReference>
<sequence length="1161" mass="127426">MAVSRTASDSTTPSSAARRISFAKIDEPLDVPDLLALQTENFDWLLGNERWQARVADALEEGRQDVPTSSGLEEIFEEISPIEDFSGSMSLSFRDHRFEPPKYSLEECKERDMTYAAPLFVTAEFMNATTGEIKSQTVFMGDFPLMTDRGTFVINGTERVVVSQLVRSPGVYFERSVDKLSDKDVYTAKVIPSRGAWLEFEVDKRDTVGVRVDRKRKQSVTVLLKALGWSEAKILEEFGDFESIRTTLEKDGAQSTDDALLDLYRKLRPGEPPTREAAQTLLENLYFNPKRYDLAKVGRYKLNKKLGMSEPLSEGVLSVDDIAATVRLLVTLHAGGTTMPGVDEDGQPTDVRVEVDDIDHFGNRRLRSVGELIQNQVRTGLSRMERVVRERMTTQDVEAITPQTLINIRPVVASIKEFFGTSQLSQFMDQTNPLAGLTHKRRLSALGPGGLSRDRAGMDVRDVHPSHYGRMCPIETPEGPNIGLIGSLSSYGRINAFGFVETPYRTITDGVVSDEVVYLTADDEDDVVIAQANAPLTDDHRFAEARVLVRSKGGEAEFVPADEVDYMDVSPRQMVSVATAMIPFLEHDDVNRALMGSNMQRQAVPLVKAEAPLVGTGMERHAAVDAGDVIVATKAGAVTEVSADAVVVSNDDGSSSTYRLAKFTRSNQGTSYNQRVVVDEGVHVEVGDVLADGPSTDNGELALGKNLLVAFMSWEGHNFEDAIILSQRIVQDDVLSSIHIEEHEVDARDTKLGAEEITRDIPNVSEEVLADLDERGIIRIGAEVVPGDVLVGKVTPKGETELTPEERLLRAIFGEKAREVRDTSLKVPHGETGTVIGVKVFDRDEGDELPPGVNQLVRVYTAQRRKITDGDKLAGRHGNKGVISKILPVEDMPFLEDGTPVDIVLNPLGVPGRMNVGQVLELHLGWIASRGWQVEGTPDWAASLPEAAWSAEPRTNVASPVFDGASEDEITGLLGSTTPNRDGVRLVDGTGKARLFDGRSGEPFPEPVSVGYQYILKLHHLVDDKIHARSTGPYSMITQQPLGGKAQFGGQRFGEMEVWALEAYGAAYALQELLTIKSDDVLGRVKVYEAIVKGENIPEPGIPESFKVLIKEMQSLCLNVEVLSADGTMIEMRDSDDDVFRAAEELGIDLSRREPSSVEEV</sequence>
<dbReference type="GO" id="GO:0003677">
    <property type="term" value="F:DNA binding"/>
    <property type="evidence" value="ECO:0007669"/>
    <property type="project" value="UniProtKB-UniRule"/>
</dbReference>
<evidence type="ECO:0000313" key="16">
    <source>
        <dbReference type="Proteomes" id="UP000555552"/>
    </source>
</evidence>
<dbReference type="InterPro" id="IPR019462">
    <property type="entry name" value="DNA-dir_RNA_pol_bsu_external_1"/>
</dbReference>
<dbReference type="Pfam" id="PF04565">
    <property type="entry name" value="RNA_pol_Rpb2_3"/>
    <property type="match status" value="1"/>
</dbReference>
<organism evidence="15 16">
    <name type="scientific">Pseudokineococcus marinus</name>
    <dbReference type="NCBI Taxonomy" id="351215"/>
    <lineage>
        <taxon>Bacteria</taxon>
        <taxon>Bacillati</taxon>
        <taxon>Actinomycetota</taxon>
        <taxon>Actinomycetes</taxon>
        <taxon>Kineosporiales</taxon>
        <taxon>Kineosporiaceae</taxon>
        <taxon>Pseudokineococcus</taxon>
    </lineage>
</organism>
<evidence type="ECO:0000256" key="1">
    <source>
        <dbReference type="ARBA" id="ARBA00022478"/>
    </source>
</evidence>
<dbReference type="InterPro" id="IPR007644">
    <property type="entry name" value="RNA_pol_bsu_protrusion"/>
</dbReference>
<dbReference type="InterPro" id="IPR037034">
    <property type="entry name" value="RNA_pol_Rpb2_2_sf"/>
</dbReference>
<feature type="domain" description="RNA polymerase Rpb2" evidence="11">
    <location>
        <begin position="167"/>
        <end position="337"/>
    </location>
</feature>
<dbReference type="AlphaFoldDB" id="A0A849BKA8"/>
<dbReference type="Gene3D" id="3.90.1100.10">
    <property type="match status" value="1"/>
</dbReference>
<dbReference type="Pfam" id="PF04561">
    <property type="entry name" value="RNA_pol_Rpb2_2"/>
    <property type="match status" value="1"/>
</dbReference>
<keyword evidence="3 6" id="KW-0548">Nucleotidyltransferase</keyword>
<dbReference type="CDD" id="cd00653">
    <property type="entry name" value="RNA_pol_B_RPB2"/>
    <property type="match status" value="1"/>
</dbReference>
<comment type="function">
    <text evidence="6 8">DNA-dependent RNA polymerase catalyzes the transcription of DNA into RNA using the four ribonucleoside triphosphates as substrates.</text>
</comment>
<comment type="similarity">
    <text evidence="6 7">Belongs to the RNA polymerase beta chain family.</text>
</comment>
<evidence type="ECO:0000256" key="5">
    <source>
        <dbReference type="ARBA" id="ARBA00048552"/>
    </source>
</evidence>
<evidence type="ECO:0000256" key="6">
    <source>
        <dbReference type="HAMAP-Rule" id="MF_01321"/>
    </source>
</evidence>
<dbReference type="InterPro" id="IPR007120">
    <property type="entry name" value="DNA-dir_RNAP_su2_dom"/>
</dbReference>
<dbReference type="InterPro" id="IPR010243">
    <property type="entry name" value="RNA_pol_bsu_bac"/>
</dbReference>
<dbReference type="InterPro" id="IPR007642">
    <property type="entry name" value="RNA_pol_Rpb2_2"/>
</dbReference>
<dbReference type="Proteomes" id="UP000555552">
    <property type="component" value="Unassembled WGS sequence"/>
</dbReference>
<name>A0A849BKA8_9ACTN</name>
<protein>
    <recommendedName>
        <fullName evidence="6 8">DNA-directed RNA polymerase subunit beta</fullName>
        <shortName evidence="6">RNAP subunit beta</shortName>
        <ecNumber evidence="6 8">2.7.7.6</ecNumber>
    </recommendedName>
    <alternativeName>
        <fullName evidence="6">RNA polymerase subunit beta</fullName>
    </alternativeName>
    <alternativeName>
        <fullName evidence="6">Transcriptase subunit beta</fullName>
    </alternativeName>
</protein>
<dbReference type="SUPFAM" id="SSF64484">
    <property type="entry name" value="beta and beta-prime subunits of DNA dependent RNA-polymerase"/>
    <property type="match status" value="1"/>
</dbReference>
<evidence type="ECO:0000256" key="4">
    <source>
        <dbReference type="ARBA" id="ARBA00023163"/>
    </source>
</evidence>
<comment type="catalytic activity">
    <reaction evidence="5 6 8">
        <text>RNA(n) + a ribonucleoside 5'-triphosphate = RNA(n+1) + diphosphate</text>
        <dbReference type="Rhea" id="RHEA:21248"/>
        <dbReference type="Rhea" id="RHEA-COMP:14527"/>
        <dbReference type="Rhea" id="RHEA-COMP:17342"/>
        <dbReference type="ChEBI" id="CHEBI:33019"/>
        <dbReference type="ChEBI" id="CHEBI:61557"/>
        <dbReference type="ChEBI" id="CHEBI:140395"/>
        <dbReference type="EC" id="2.7.7.6"/>
    </reaction>
</comment>
<keyword evidence="2 6" id="KW-0808">Transferase</keyword>
<dbReference type="GO" id="GO:0003899">
    <property type="term" value="F:DNA-directed RNA polymerase activity"/>
    <property type="evidence" value="ECO:0007669"/>
    <property type="project" value="UniProtKB-UniRule"/>
</dbReference>
<evidence type="ECO:0000259" key="13">
    <source>
        <dbReference type="Pfam" id="PF04565"/>
    </source>
</evidence>
<keyword evidence="1 6" id="KW-0240">DNA-directed RNA polymerase</keyword>
<evidence type="ECO:0000259" key="12">
    <source>
        <dbReference type="Pfam" id="PF04563"/>
    </source>
</evidence>
<keyword evidence="4 6" id="KW-0804">Transcription</keyword>
<dbReference type="PANTHER" id="PTHR20856">
    <property type="entry name" value="DNA-DIRECTED RNA POLYMERASE I SUBUNIT 2"/>
    <property type="match status" value="1"/>
</dbReference>
<dbReference type="RefSeq" id="WP_171201651.1">
    <property type="nucleotide sequence ID" value="NZ_BAAANP010000017.1"/>
</dbReference>
<evidence type="ECO:0000313" key="15">
    <source>
        <dbReference type="EMBL" id="NNH21785.1"/>
    </source>
</evidence>
<dbReference type="InterPro" id="IPR007641">
    <property type="entry name" value="RNA_pol_Rpb2_7"/>
</dbReference>
<dbReference type="InterPro" id="IPR007645">
    <property type="entry name" value="RNA_pol_Rpb2_3"/>
</dbReference>
<dbReference type="InterPro" id="IPR007121">
    <property type="entry name" value="RNA_pol_bsu_CS"/>
</dbReference>
<dbReference type="FunFam" id="3.90.1800.10:FF:000001">
    <property type="entry name" value="DNA-directed RNA polymerase subunit beta"/>
    <property type="match status" value="1"/>
</dbReference>
<feature type="domain" description="DNA-directed RNA polymerase beta subunit external 1" evidence="14">
    <location>
        <begin position="504"/>
        <end position="570"/>
    </location>
</feature>
<dbReference type="Pfam" id="PF00562">
    <property type="entry name" value="RNA_pol_Rpb2_6"/>
    <property type="match status" value="1"/>
</dbReference>
<dbReference type="Pfam" id="PF10385">
    <property type="entry name" value="RNA_pol_Rpb2_45"/>
    <property type="match status" value="1"/>
</dbReference>
<evidence type="ECO:0000259" key="10">
    <source>
        <dbReference type="Pfam" id="PF04560"/>
    </source>
</evidence>
<dbReference type="InterPro" id="IPR037033">
    <property type="entry name" value="DNA-dir_RNAP_su2_hyb_sf"/>
</dbReference>
<dbReference type="InterPro" id="IPR015712">
    <property type="entry name" value="DNA-dir_RNA_pol_su2"/>
</dbReference>
<dbReference type="GO" id="GO:0032549">
    <property type="term" value="F:ribonucleoside binding"/>
    <property type="evidence" value="ECO:0007669"/>
    <property type="project" value="InterPro"/>
</dbReference>
<dbReference type="GO" id="GO:0000428">
    <property type="term" value="C:DNA-directed RNA polymerase complex"/>
    <property type="evidence" value="ECO:0007669"/>
    <property type="project" value="UniProtKB-KW"/>
</dbReference>
<feature type="domain" description="RNA polymerase Rpb2" evidence="13">
    <location>
        <begin position="426"/>
        <end position="494"/>
    </location>
</feature>
<dbReference type="EMBL" id="JABEMA010000008">
    <property type="protein sequence ID" value="NNH21785.1"/>
    <property type="molecule type" value="Genomic_DNA"/>
</dbReference>
<dbReference type="Gene3D" id="2.40.270.10">
    <property type="entry name" value="DNA-directed RNA polymerase, subunit 2, domain 6"/>
    <property type="match status" value="1"/>
</dbReference>
<feature type="domain" description="RNA polymerase beta subunit protrusion" evidence="12">
    <location>
        <begin position="87"/>
        <end position="411"/>
    </location>
</feature>
<dbReference type="Gene3D" id="2.30.150.10">
    <property type="entry name" value="DNA-directed RNA polymerase, beta subunit, external 1 domain"/>
    <property type="match status" value="1"/>
</dbReference>
<proteinExistence type="inferred from homology"/>
<evidence type="ECO:0000256" key="8">
    <source>
        <dbReference type="RuleBase" id="RU363031"/>
    </source>
</evidence>
<accession>A0A849BKA8</accession>
<dbReference type="Gene3D" id="3.90.1110.10">
    <property type="entry name" value="RNA polymerase Rpb2, domain 2"/>
    <property type="match status" value="1"/>
</dbReference>
<evidence type="ECO:0000256" key="7">
    <source>
        <dbReference type="RuleBase" id="RU000434"/>
    </source>
</evidence>
<dbReference type="Pfam" id="PF04560">
    <property type="entry name" value="RNA_pol_Rpb2_7"/>
    <property type="match status" value="1"/>
</dbReference>